<gene>
    <name evidence="1" type="ORF">UQ64_03700</name>
</gene>
<keyword evidence="2" id="KW-1185">Reference proteome</keyword>
<dbReference type="Proteomes" id="UP000054709">
    <property type="component" value="Unassembled WGS sequence"/>
</dbReference>
<dbReference type="RefSeq" id="WP_060621490.1">
    <property type="nucleotide sequence ID" value="NZ_LCZJ02000002.1"/>
</dbReference>
<organism evidence="1 2">
    <name type="scientific">Paenibacillus etheri</name>
    <dbReference type="NCBI Taxonomy" id="1306852"/>
    <lineage>
        <taxon>Bacteria</taxon>
        <taxon>Bacillati</taxon>
        <taxon>Bacillota</taxon>
        <taxon>Bacilli</taxon>
        <taxon>Bacillales</taxon>
        <taxon>Paenibacillaceae</taxon>
        <taxon>Paenibacillus</taxon>
    </lineage>
</organism>
<proteinExistence type="predicted"/>
<sequence>MQVRLESFDIKRIKEIAVLEGLDPESFETEIWSIVSAALVTFRRNLMEAQRQQIPSTKSEDD</sequence>
<comment type="caution">
    <text evidence="1">The sequence shown here is derived from an EMBL/GenBank/DDBJ whole genome shotgun (WGS) entry which is preliminary data.</text>
</comment>
<dbReference type="AlphaFoldDB" id="A0A0W1B543"/>
<accession>A0A0W1B543</accession>
<evidence type="ECO:0000313" key="1">
    <source>
        <dbReference type="EMBL" id="KTD88691.1"/>
    </source>
</evidence>
<evidence type="ECO:0000313" key="2">
    <source>
        <dbReference type="Proteomes" id="UP000054709"/>
    </source>
</evidence>
<reference evidence="1 2" key="1">
    <citation type="journal article" date="2015" name="Int. Biodeterior. Biodegradation">
        <title>Physiological and genetic screening methods for the isolation of methyl tert-butyl ether-degrading bacteria for bioremediation purposes.</title>
        <authorList>
            <person name="Guisado I.M."/>
            <person name="Purswani J."/>
            <person name="Gonzalez Lopez J."/>
            <person name="Pozo C."/>
        </authorList>
    </citation>
    <scope>NUCLEOTIDE SEQUENCE [LARGE SCALE GENOMIC DNA]</scope>
    <source>
        <strain evidence="1 2">SH7</strain>
    </source>
</reference>
<protein>
    <submittedName>
        <fullName evidence="1">Uncharacterized protein</fullName>
    </submittedName>
</protein>
<name>A0A0W1B543_9BACL</name>
<dbReference type="EMBL" id="LCZJ02000002">
    <property type="protein sequence ID" value="KTD88691.1"/>
    <property type="molecule type" value="Genomic_DNA"/>
</dbReference>